<gene>
    <name evidence="1" type="ORF">SCALIN_C45_0069</name>
</gene>
<dbReference type="SUPFAM" id="SSF53448">
    <property type="entry name" value="Nucleotide-diphospho-sugar transferases"/>
    <property type="match status" value="1"/>
</dbReference>
<dbReference type="InterPro" id="IPR003329">
    <property type="entry name" value="Cytidylyl_trans"/>
</dbReference>
<dbReference type="Gene3D" id="3.90.550.10">
    <property type="entry name" value="Spore Coat Polysaccharide Biosynthesis Protein SpsA, Chain A"/>
    <property type="match status" value="1"/>
</dbReference>
<name>A0A286U4C0_9BACT</name>
<reference evidence="2" key="1">
    <citation type="journal article" date="2017" name="Environ. Microbiol. Rep.">
        <title>Genetic Diversity of Marine Anaerobic Ammonium-Oxidizing Bacteria as Revealed by Genomic and Proteomic Analyses of 'Candidatus Scalindua japonica'.</title>
        <authorList>
            <person name="Oshiki M."/>
            <person name="Mizuto K."/>
            <person name="Kimura Z."/>
            <person name="Kindaichi T."/>
            <person name="Satoh H."/>
            <person name="Okabe S."/>
        </authorList>
    </citation>
    <scope>NUCLEOTIDE SEQUENCE [LARGE SCALE GENOMIC DNA]</scope>
    <source>
        <strain evidence="2">husup-a2</strain>
    </source>
</reference>
<sequence>MGSTRLPKKVLMEVVEGYSILGYLLKRLSSGKQADKIIVATTTNNKDDELEEWVKDSGYHYFRGSEADCLDRFYQVIERYGIDIVVRITSDCPLIIPEVVDEMIKYYLNNSTKIDYLSNRQFTNFPEGMDVEIFSREILEDAARNAAKQKEREHINYFFLDRPSQYRIRYYNHNLGVDYSRFKLSVDTHQELEQIRSFFKEKGLPFQFTFKELINVLIK</sequence>
<dbReference type="PANTHER" id="PTHR42866:SF1">
    <property type="entry name" value="SPORE COAT POLYSACCHARIDE BIOSYNTHESIS PROTEIN SPSF"/>
    <property type="match status" value="1"/>
</dbReference>
<dbReference type="AlphaFoldDB" id="A0A286U4C0"/>
<dbReference type="OrthoDB" id="9815559at2"/>
<organism evidence="1 2">
    <name type="scientific">Candidatus Scalindua japonica</name>
    <dbReference type="NCBI Taxonomy" id="1284222"/>
    <lineage>
        <taxon>Bacteria</taxon>
        <taxon>Pseudomonadati</taxon>
        <taxon>Planctomycetota</taxon>
        <taxon>Candidatus Brocadiia</taxon>
        <taxon>Candidatus Brocadiales</taxon>
        <taxon>Candidatus Scalinduaceae</taxon>
        <taxon>Candidatus Scalindua</taxon>
    </lineage>
</organism>
<keyword evidence="2" id="KW-1185">Reference proteome</keyword>
<comment type="caution">
    <text evidence="1">The sequence shown here is derived from an EMBL/GenBank/DDBJ whole genome shotgun (WGS) entry which is preliminary data.</text>
</comment>
<dbReference type="Pfam" id="PF02348">
    <property type="entry name" value="CTP_transf_3"/>
    <property type="match status" value="1"/>
</dbReference>
<dbReference type="InterPro" id="IPR029044">
    <property type="entry name" value="Nucleotide-diphossugar_trans"/>
</dbReference>
<dbReference type="PANTHER" id="PTHR42866">
    <property type="entry name" value="3-DEOXY-MANNO-OCTULOSONATE CYTIDYLYLTRANSFERASE"/>
    <property type="match status" value="1"/>
</dbReference>
<proteinExistence type="predicted"/>
<dbReference type="GO" id="GO:0005829">
    <property type="term" value="C:cytosol"/>
    <property type="evidence" value="ECO:0007669"/>
    <property type="project" value="TreeGrafter"/>
</dbReference>
<dbReference type="EMBL" id="BAOS01000045">
    <property type="protein sequence ID" value="GAX62911.1"/>
    <property type="molecule type" value="Genomic_DNA"/>
</dbReference>
<accession>A0A286U4C0</accession>
<protein>
    <submittedName>
        <fullName evidence="1">Spore coat polysaccharide biosynthesis protein F</fullName>
    </submittedName>
</protein>
<dbReference type="Proteomes" id="UP000218542">
    <property type="component" value="Unassembled WGS sequence"/>
</dbReference>
<evidence type="ECO:0000313" key="2">
    <source>
        <dbReference type="Proteomes" id="UP000218542"/>
    </source>
</evidence>
<evidence type="ECO:0000313" key="1">
    <source>
        <dbReference type="EMBL" id="GAX62911.1"/>
    </source>
</evidence>